<feature type="signal peptide" evidence="1">
    <location>
        <begin position="1"/>
        <end position="21"/>
    </location>
</feature>
<dbReference type="InterPro" id="IPR041542">
    <property type="entry name" value="GH43_C2"/>
</dbReference>
<gene>
    <name evidence="3" type="ORF">ACFODK_05955</name>
</gene>
<dbReference type="RefSeq" id="WP_377923238.1">
    <property type="nucleotide sequence ID" value="NZ_JBHRSU010000005.1"/>
</dbReference>
<dbReference type="Pfam" id="PF17851">
    <property type="entry name" value="GH43_C2"/>
    <property type="match status" value="1"/>
</dbReference>
<organism evidence="3 4">
    <name type="scientific">Alteraurantiacibacter lauratis</name>
    <dbReference type="NCBI Taxonomy" id="2054627"/>
    <lineage>
        <taxon>Bacteria</taxon>
        <taxon>Pseudomonadati</taxon>
        <taxon>Pseudomonadota</taxon>
        <taxon>Alphaproteobacteria</taxon>
        <taxon>Sphingomonadales</taxon>
        <taxon>Erythrobacteraceae</taxon>
        <taxon>Alteraurantiacibacter</taxon>
    </lineage>
</organism>
<protein>
    <recommendedName>
        <fullName evidence="2">Beta-xylosidase C-terminal Concanavalin A-like domain-containing protein</fullName>
    </recommendedName>
</protein>
<dbReference type="EMBL" id="JBHRSU010000005">
    <property type="protein sequence ID" value="MFC3100433.1"/>
    <property type="molecule type" value="Genomic_DNA"/>
</dbReference>
<evidence type="ECO:0000259" key="2">
    <source>
        <dbReference type="Pfam" id="PF17851"/>
    </source>
</evidence>
<evidence type="ECO:0000313" key="4">
    <source>
        <dbReference type="Proteomes" id="UP001595378"/>
    </source>
</evidence>
<reference evidence="4" key="1">
    <citation type="journal article" date="2019" name="Int. J. Syst. Evol. Microbiol.">
        <title>The Global Catalogue of Microorganisms (GCM) 10K type strain sequencing project: providing services to taxonomists for standard genome sequencing and annotation.</title>
        <authorList>
            <consortium name="The Broad Institute Genomics Platform"/>
            <consortium name="The Broad Institute Genome Sequencing Center for Infectious Disease"/>
            <person name="Wu L."/>
            <person name="Ma J."/>
        </authorList>
    </citation>
    <scope>NUCLEOTIDE SEQUENCE [LARGE SCALE GENOMIC DNA]</scope>
    <source>
        <strain evidence="4">KCTC 52606</strain>
    </source>
</reference>
<feature type="chain" id="PRO_5046084252" description="Beta-xylosidase C-terminal Concanavalin A-like domain-containing protein" evidence="1">
    <location>
        <begin position="22"/>
        <end position="192"/>
    </location>
</feature>
<comment type="caution">
    <text evidence="3">The sequence shown here is derived from an EMBL/GenBank/DDBJ whole genome shotgun (WGS) entry which is preliminary data.</text>
</comment>
<accession>A0ABV7ECJ3</accession>
<name>A0ABV7ECJ3_9SPHN</name>
<evidence type="ECO:0000256" key="1">
    <source>
        <dbReference type="SAM" id="SignalP"/>
    </source>
</evidence>
<proteinExistence type="predicted"/>
<dbReference type="InterPro" id="IPR013320">
    <property type="entry name" value="ConA-like_dom_sf"/>
</dbReference>
<dbReference type="SUPFAM" id="SSF49899">
    <property type="entry name" value="Concanavalin A-like lectins/glucanases"/>
    <property type="match status" value="1"/>
</dbReference>
<dbReference type="Gene3D" id="2.60.120.200">
    <property type="match status" value="1"/>
</dbReference>
<evidence type="ECO:0000313" key="3">
    <source>
        <dbReference type="EMBL" id="MFC3100433.1"/>
    </source>
</evidence>
<dbReference type="Proteomes" id="UP001595378">
    <property type="component" value="Unassembled WGS sequence"/>
</dbReference>
<keyword evidence="1" id="KW-0732">Signal</keyword>
<sequence length="192" mass="19912">MRFAICCAAVAAVGLATSASAQTHQPPAITVEEWSLPGGPALPVVVEAGRSGLSGPREPAFSGAPLPPGDFTLTTTLIYQHLRDGDEAGIALRGANGGWVSIQLEHITPALLIAARRHAPGEPHVHGRLIATTAVPGWYEGRIGLRMQREGTMIALAYRVEGGDWQSLGPPISDPTGDAAQAGVFAVDGAER</sequence>
<keyword evidence="4" id="KW-1185">Reference proteome</keyword>
<feature type="domain" description="Beta-xylosidase C-terminal Concanavalin A-like" evidence="2">
    <location>
        <begin position="50"/>
        <end position="172"/>
    </location>
</feature>